<accession>A0A847TXM9</accession>
<proteinExistence type="predicted"/>
<reference evidence="1" key="1">
    <citation type="submission" date="2019-12" db="EMBL/GenBank/DDBJ databases">
        <title>The whole-genome sequencing of Haloarcula japonica strain pws8.</title>
        <authorList>
            <person name="Verma D.K."/>
            <person name="Gopal K."/>
            <person name="Prasad E.S."/>
        </authorList>
    </citation>
    <scope>NUCLEOTIDE SEQUENCE</scope>
    <source>
        <strain evidence="1">Pws8</strain>
    </source>
</reference>
<dbReference type="RefSeq" id="WP_170082846.1">
    <property type="nucleotide sequence ID" value="NZ_WOWB01000001.1"/>
</dbReference>
<evidence type="ECO:0000313" key="2">
    <source>
        <dbReference type="Proteomes" id="UP000610611"/>
    </source>
</evidence>
<comment type="caution">
    <text evidence="1">The sequence shown here is derived from an EMBL/GenBank/DDBJ whole genome shotgun (WGS) entry which is preliminary data.</text>
</comment>
<dbReference type="EMBL" id="WOWB01000001">
    <property type="protein sequence ID" value="NLV05369.1"/>
    <property type="molecule type" value="Genomic_DNA"/>
</dbReference>
<sequence>MTEWVVPATFALFVSILAVASGPLVGAVDITQAGPSVGDGSTAVTVDSVPTEQVTLNQGRFGSGRYHLDAPPAVMTVDRVAGNPAVRYTIDIPSLWITATSQYELAGTEGTRMRLRPKPIGISPQRINRGSYDAVLTIWIREGDRERQITVTQITIEVRQ</sequence>
<evidence type="ECO:0000313" key="1">
    <source>
        <dbReference type="EMBL" id="NLV05369.1"/>
    </source>
</evidence>
<protein>
    <submittedName>
        <fullName evidence="1">Uncharacterized protein</fullName>
    </submittedName>
</protein>
<dbReference type="Proteomes" id="UP000610611">
    <property type="component" value="Unassembled WGS sequence"/>
</dbReference>
<name>A0A847TXM9_9EURY</name>
<dbReference type="AlphaFoldDB" id="A0A847TXM9"/>
<gene>
    <name evidence="1" type="ORF">GOC83_04375</name>
</gene>
<organism evidence="1 2">
    <name type="scientific">Haloarcula rubripromontorii</name>
    <dbReference type="NCBI Taxonomy" id="1705562"/>
    <lineage>
        <taxon>Archaea</taxon>
        <taxon>Methanobacteriati</taxon>
        <taxon>Methanobacteriota</taxon>
        <taxon>Stenosarchaea group</taxon>
        <taxon>Halobacteria</taxon>
        <taxon>Halobacteriales</taxon>
        <taxon>Haloarculaceae</taxon>
        <taxon>Haloarcula</taxon>
    </lineage>
</organism>